<protein>
    <recommendedName>
        <fullName evidence="6">Xylanolytic transcriptional activator regulatory domain-containing protein</fullName>
    </recommendedName>
</protein>
<dbReference type="GO" id="GO:0006351">
    <property type="term" value="P:DNA-templated transcription"/>
    <property type="evidence" value="ECO:0007669"/>
    <property type="project" value="InterPro"/>
</dbReference>
<organism evidence="7 8">
    <name type="scientific">Hyaloscypha variabilis (strain UAMH 11265 / GT02V1 / F)</name>
    <name type="common">Meliniomyces variabilis</name>
    <dbReference type="NCBI Taxonomy" id="1149755"/>
    <lineage>
        <taxon>Eukaryota</taxon>
        <taxon>Fungi</taxon>
        <taxon>Dikarya</taxon>
        <taxon>Ascomycota</taxon>
        <taxon>Pezizomycotina</taxon>
        <taxon>Leotiomycetes</taxon>
        <taxon>Helotiales</taxon>
        <taxon>Hyaloscyphaceae</taxon>
        <taxon>Hyaloscypha</taxon>
        <taxon>Hyaloscypha variabilis</taxon>
    </lineage>
</organism>
<dbReference type="STRING" id="1149755.A0A2J6RP49"/>
<evidence type="ECO:0000313" key="7">
    <source>
        <dbReference type="EMBL" id="PMD40289.1"/>
    </source>
</evidence>
<keyword evidence="3" id="KW-0805">Transcription regulation</keyword>
<keyword evidence="5" id="KW-0539">Nucleus</keyword>
<proteinExistence type="predicted"/>
<dbReference type="PANTHER" id="PTHR47660">
    <property type="entry name" value="TRANSCRIPTION FACTOR WITH C2H2 AND ZN(2)-CYS(6) DNA BINDING DOMAIN (EUROFUNG)-RELATED-RELATED"/>
    <property type="match status" value="1"/>
</dbReference>
<dbReference type="OrthoDB" id="10018191at2759"/>
<keyword evidence="4" id="KW-0804">Transcription</keyword>
<evidence type="ECO:0000256" key="4">
    <source>
        <dbReference type="ARBA" id="ARBA00023163"/>
    </source>
</evidence>
<evidence type="ECO:0000256" key="5">
    <source>
        <dbReference type="ARBA" id="ARBA00023242"/>
    </source>
</evidence>
<dbReference type="EMBL" id="KZ613945">
    <property type="protein sequence ID" value="PMD40289.1"/>
    <property type="molecule type" value="Genomic_DNA"/>
</dbReference>
<feature type="domain" description="Xylanolytic transcriptional activator regulatory" evidence="6">
    <location>
        <begin position="24"/>
        <end position="174"/>
    </location>
</feature>
<dbReference type="Proteomes" id="UP000235786">
    <property type="component" value="Unassembled WGS sequence"/>
</dbReference>
<keyword evidence="2" id="KW-0862">Zinc</keyword>
<accession>A0A2J6RP49</accession>
<evidence type="ECO:0000256" key="1">
    <source>
        <dbReference type="ARBA" id="ARBA00022723"/>
    </source>
</evidence>
<evidence type="ECO:0000259" key="6">
    <source>
        <dbReference type="Pfam" id="PF04082"/>
    </source>
</evidence>
<dbReference type="InterPro" id="IPR007219">
    <property type="entry name" value="XnlR_reg_dom"/>
</dbReference>
<dbReference type="GO" id="GO:0008270">
    <property type="term" value="F:zinc ion binding"/>
    <property type="evidence" value="ECO:0007669"/>
    <property type="project" value="InterPro"/>
</dbReference>
<dbReference type="GO" id="GO:0003677">
    <property type="term" value="F:DNA binding"/>
    <property type="evidence" value="ECO:0007669"/>
    <property type="project" value="InterPro"/>
</dbReference>
<dbReference type="Pfam" id="PF04082">
    <property type="entry name" value="Fungal_trans"/>
    <property type="match status" value="1"/>
</dbReference>
<evidence type="ECO:0000256" key="3">
    <source>
        <dbReference type="ARBA" id="ARBA00023015"/>
    </source>
</evidence>
<dbReference type="PANTHER" id="PTHR47660:SF2">
    <property type="entry name" value="TRANSCRIPTION FACTOR WITH C2H2 AND ZN(2)-CYS(6) DNA BINDING DOMAIN (EUROFUNG)"/>
    <property type="match status" value="1"/>
</dbReference>
<reference evidence="7 8" key="1">
    <citation type="submission" date="2016-04" db="EMBL/GenBank/DDBJ databases">
        <title>A degradative enzymes factory behind the ericoid mycorrhizal symbiosis.</title>
        <authorList>
            <consortium name="DOE Joint Genome Institute"/>
            <person name="Martino E."/>
            <person name="Morin E."/>
            <person name="Grelet G."/>
            <person name="Kuo A."/>
            <person name="Kohler A."/>
            <person name="Daghino S."/>
            <person name="Barry K."/>
            <person name="Choi C."/>
            <person name="Cichocki N."/>
            <person name="Clum A."/>
            <person name="Copeland A."/>
            <person name="Hainaut M."/>
            <person name="Haridas S."/>
            <person name="Labutti K."/>
            <person name="Lindquist E."/>
            <person name="Lipzen A."/>
            <person name="Khouja H.-R."/>
            <person name="Murat C."/>
            <person name="Ohm R."/>
            <person name="Olson A."/>
            <person name="Spatafora J."/>
            <person name="Veneault-Fourrey C."/>
            <person name="Henrissat B."/>
            <person name="Grigoriev I."/>
            <person name="Martin F."/>
            <person name="Perotto S."/>
        </authorList>
    </citation>
    <scope>NUCLEOTIDE SEQUENCE [LARGE SCALE GENOMIC DNA]</scope>
    <source>
        <strain evidence="7 8">F</strain>
    </source>
</reference>
<evidence type="ECO:0000313" key="8">
    <source>
        <dbReference type="Proteomes" id="UP000235786"/>
    </source>
</evidence>
<evidence type="ECO:0000256" key="2">
    <source>
        <dbReference type="ARBA" id="ARBA00022833"/>
    </source>
</evidence>
<keyword evidence="1" id="KW-0479">Metal-binding</keyword>
<sequence>MGSSAATVQGSKIFERLNKVILASWDNIITRKASERISLVQASILGQTFAYLSGNPKYMATVEVFHGTVIAFARRCGMLNGIQSSIQLGTESPQEIEDAWNAWARSEEVTRTALGLYIHDAQLATTFHHDPVFRHNAIHVSVAANNDLFSAPNAAQWANLLRSSIPELTKLSSHIHLNQDEHSCSMPLLKELACKNSNFSCYVLLQGIGAAVQESSAAGQMTQTDAERYQDALICWYYAYGKAKSAQEPDPLCQMILWHEIFMSLLVDFNALERAMGRDGASDRAASLKYAGQWSSSVEAKRCVVHALLIHRQVGGMRIDSEPAIHVPRSVFLAAIAWYCYIQFDQAGSGLPQTFGESLDIPESKVFGANPLQLLFEASGFKMEKPKLTEISPLRGLTDMLHRIGHWGISRRFARILGLLIHGDPGSQLMDTI</sequence>
<name>A0A2J6RP49_HYAVF</name>
<dbReference type="AlphaFoldDB" id="A0A2J6RP49"/>
<gene>
    <name evidence="7" type="ORF">L207DRAFT_511805</name>
</gene>
<keyword evidence="8" id="KW-1185">Reference proteome</keyword>